<dbReference type="OrthoDB" id="463626at2"/>
<protein>
    <submittedName>
        <fullName evidence="3">Aspartyl protease</fullName>
    </submittedName>
</protein>
<accession>A0A285TPK0</accession>
<dbReference type="PROSITE" id="PS50175">
    <property type="entry name" value="ASP_PROT_RETROV"/>
    <property type="match status" value="1"/>
</dbReference>
<dbReference type="AlphaFoldDB" id="A0A285TPK0"/>
<evidence type="ECO:0000259" key="2">
    <source>
        <dbReference type="PROSITE" id="PS50175"/>
    </source>
</evidence>
<organism evidence="3 4">
    <name type="scientific">Ureibacillus xyleni</name>
    <dbReference type="NCBI Taxonomy" id="614648"/>
    <lineage>
        <taxon>Bacteria</taxon>
        <taxon>Bacillati</taxon>
        <taxon>Bacillota</taxon>
        <taxon>Bacilli</taxon>
        <taxon>Bacillales</taxon>
        <taxon>Caryophanaceae</taxon>
        <taxon>Ureibacillus</taxon>
    </lineage>
</organism>
<dbReference type="InterPro" id="IPR001995">
    <property type="entry name" value="Peptidase_A2_cat"/>
</dbReference>
<dbReference type="RefSeq" id="WP_097075115.1">
    <property type="nucleotide sequence ID" value="NZ_OBMQ01000018.1"/>
</dbReference>
<feature type="domain" description="Peptidase A2" evidence="2">
    <location>
        <begin position="26"/>
        <end position="65"/>
    </location>
</feature>
<dbReference type="GO" id="GO:0004190">
    <property type="term" value="F:aspartic-type endopeptidase activity"/>
    <property type="evidence" value="ECO:0007669"/>
    <property type="project" value="InterPro"/>
</dbReference>
<proteinExistence type="predicted"/>
<evidence type="ECO:0000313" key="3">
    <source>
        <dbReference type="EMBL" id="SOC24993.1"/>
    </source>
</evidence>
<dbReference type="Gene3D" id="2.40.70.10">
    <property type="entry name" value="Acid Proteases"/>
    <property type="match status" value="1"/>
</dbReference>
<reference evidence="4" key="1">
    <citation type="submission" date="2017-08" db="EMBL/GenBank/DDBJ databases">
        <authorList>
            <person name="Varghese N."/>
            <person name="Submissions S."/>
        </authorList>
    </citation>
    <scope>NUCLEOTIDE SEQUENCE [LARGE SCALE GENOMIC DNA]</scope>
    <source>
        <strain evidence="4">JC22</strain>
    </source>
</reference>
<dbReference type="Proteomes" id="UP000219636">
    <property type="component" value="Unassembled WGS sequence"/>
</dbReference>
<name>A0A285TPK0_9BACL</name>
<dbReference type="GO" id="GO:0006508">
    <property type="term" value="P:proteolysis"/>
    <property type="evidence" value="ECO:0007669"/>
    <property type="project" value="UniProtKB-KW"/>
</dbReference>
<sequence>MKINIKYGLPFIELEVTFRGNKLLLENVLLDTGSAGTVFNANIVEKIGVVPEENDTVDTIRGVGGVEYVYVKKFEAIQFGESRQENFEVEIGNMDYGMEIAGILGFDFISAAKLVIDMENMMVYSAK</sequence>
<evidence type="ECO:0000256" key="1">
    <source>
        <dbReference type="ARBA" id="ARBA00022801"/>
    </source>
</evidence>
<evidence type="ECO:0000313" key="4">
    <source>
        <dbReference type="Proteomes" id="UP000219636"/>
    </source>
</evidence>
<dbReference type="InterPro" id="IPR021109">
    <property type="entry name" value="Peptidase_aspartic_dom_sf"/>
</dbReference>
<keyword evidence="3" id="KW-0645">Protease</keyword>
<dbReference type="Pfam" id="PF13650">
    <property type="entry name" value="Asp_protease_2"/>
    <property type="match status" value="1"/>
</dbReference>
<dbReference type="CDD" id="cd05483">
    <property type="entry name" value="retropepsin_like_bacteria"/>
    <property type="match status" value="1"/>
</dbReference>
<keyword evidence="4" id="KW-1185">Reference proteome</keyword>
<dbReference type="EMBL" id="OBMQ01000018">
    <property type="protein sequence ID" value="SOC24993.1"/>
    <property type="molecule type" value="Genomic_DNA"/>
</dbReference>
<dbReference type="SUPFAM" id="SSF50630">
    <property type="entry name" value="Acid proteases"/>
    <property type="match status" value="1"/>
</dbReference>
<dbReference type="InterPro" id="IPR034122">
    <property type="entry name" value="Retropepsin-like_bacterial"/>
</dbReference>
<gene>
    <name evidence="3" type="ORF">SAMN05880501_1181</name>
</gene>
<keyword evidence="1" id="KW-0378">Hydrolase</keyword>